<dbReference type="EMBL" id="CVRI01000037">
    <property type="protein sequence ID" value="CRK93267.1"/>
    <property type="molecule type" value="Genomic_DNA"/>
</dbReference>
<reference evidence="1 2" key="1">
    <citation type="submission" date="2015-04" db="EMBL/GenBank/DDBJ databases">
        <authorList>
            <person name="Syromyatnikov M.Y."/>
            <person name="Popov V.N."/>
        </authorList>
    </citation>
    <scope>NUCLEOTIDE SEQUENCE [LARGE SCALE GENOMIC DNA]</scope>
</reference>
<evidence type="ECO:0000313" key="1">
    <source>
        <dbReference type="EMBL" id="CRK93267.1"/>
    </source>
</evidence>
<evidence type="ECO:0000313" key="2">
    <source>
        <dbReference type="Proteomes" id="UP000183832"/>
    </source>
</evidence>
<keyword evidence="2" id="KW-1185">Reference proteome</keyword>
<sequence>MNVAAAAAGVLTCSSAVLKTLQYIQHCSLITIIKMMFYNLHNFKGIEASRDYFVCRRNSHCGFRMT</sequence>
<gene>
    <name evidence="1" type="ORF">CLUMA_CG006810</name>
</gene>
<accession>A0A1J1HZ83</accession>
<proteinExistence type="predicted"/>
<dbReference type="AlphaFoldDB" id="A0A1J1HZ83"/>
<protein>
    <submittedName>
        <fullName evidence="1">CLUMA_CG006810, isoform A</fullName>
    </submittedName>
</protein>
<name>A0A1J1HZ83_9DIPT</name>
<dbReference type="Proteomes" id="UP000183832">
    <property type="component" value="Unassembled WGS sequence"/>
</dbReference>
<organism evidence="1 2">
    <name type="scientific">Clunio marinus</name>
    <dbReference type="NCBI Taxonomy" id="568069"/>
    <lineage>
        <taxon>Eukaryota</taxon>
        <taxon>Metazoa</taxon>
        <taxon>Ecdysozoa</taxon>
        <taxon>Arthropoda</taxon>
        <taxon>Hexapoda</taxon>
        <taxon>Insecta</taxon>
        <taxon>Pterygota</taxon>
        <taxon>Neoptera</taxon>
        <taxon>Endopterygota</taxon>
        <taxon>Diptera</taxon>
        <taxon>Nematocera</taxon>
        <taxon>Chironomoidea</taxon>
        <taxon>Chironomidae</taxon>
        <taxon>Clunio</taxon>
    </lineage>
</organism>